<dbReference type="AlphaFoldDB" id="A0AAD3XEF3"/>
<protein>
    <submittedName>
        <fullName evidence="1">Uncharacterized protein</fullName>
    </submittedName>
</protein>
<dbReference type="EMBL" id="BSYO01000003">
    <property type="protein sequence ID" value="GMH01936.1"/>
    <property type="molecule type" value="Genomic_DNA"/>
</dbReference>
<evidence type="ECO:0000313" key="2">
    <source>
        <dbReference type="Proteomes" id="UP001279734"/>
    </source>
</evidence>
<gene>
    <name evidence="1" type="ORF">Nepgr_003775</name>
</gene>
<proteinExistence type="predicted"/>
<reference evidence="1" key="1">
    <citation type="submission" date="2023-05" db="EMBL/GenBank/DDBJ databases">
        <title>Nepenthes gracilis genome sequencing.</title>
        <authorList>
            <person name="Fukushima K."/>
        </authorList>
    </citation>
    <scope>NUCLEOTIDE SEQUENCE</scope>
    <source>
        <strain evidence="1">SING2019-196</strain>
    </source>
</reference>
<name>A0AAD3XEF3_NEPGR</name>
<comment type="caution">
    <text evidence="1">The sequence shown here is derived from an EMBL/GenBank/DDBJ whole genome shotgun (WGS) entry which is preliminary data.</text>
</comment>
<keyword evidence="2" id="KW-1185">Reference proteome</keyword>
<sequence length="79" mass="8958">MAIIRQDWLRSPMALELNPNPGPRVRAEVHLIHRTSLPEESNRLMALVNLSAFGEIDGWVMALHHPDHKVADYLLPNGE</sequence>
<organism evidence="1 2">
    <name type="scientific">Nepenthes gracilis</name>
    <name type="common">Slender pitcher plant</name>
    <dbReference type="NCBI Taxonomy" id="150966"/>
    <lineage>
        <taxon>Eukaryota</taxon>
        <taxon>Viridiplantae</taxon>
        <taxon>Streptophyta</taxon>
        <taxon>Embryophyta</taxon>
        <taxon>Tracheophyta</taxon>
        <taxon>Spermatophyta</taxon>
        <taxon>Magnoliopsida</taxon>
        <taxon>eudicotyledons</taxon>
        <taxon>Gunneridae</taxon>
        <taxon>Pentapetalae</taxon>
        <taxon>Caryophyllales</taxon>
        <taxon>Nepenthaceae</taxon>
        <taxon>Nepenthes</taxon>
    </lineage>
</organism>
<accession>A0AAD3XEF3</accession>
<evidence type="ECO:0000313" key="1">
    <source>
        <dbReference type="EMBL" id="GMH01936.1"/>
    </source>
</evidence>
<dbReference type="Proteomes" id="UP001279734">
    <property type="component" value="Unassembled WGS sequence"/>
</dbReference>